<gene>
    <name evidence="1" type="ORF">S01H1_04569</name>
</gene>
<evidence type="ECO:0000313" key="1">
    <source>
        <dbReference type="EMBL" id="GAF84955.1"/>
    </source>
</evidence>
<proteinExistence type="predicted"/>
<accession>X0U910</accession>
<organism evidence="1">
    <name type="scientific">marine sediment metagenome</name>
    <dbReference type="NCBI Taxonomy" id="412755"/>
    <lineage>
        <taxon>unclassified sequences</taxon>
        <taxon>metagenomes</taxon>
        <taxon>ecological metagenomes</taxon>
    </lineage>
</organism>
<feature type="non-terminal residue" evidence="1">
    <location>
        <position position="502"/>
    </location>
</feature>
<protein>
    <submittedName>
        <fullName evidence="1">Uncharacterized protein</fullName>
    </submittedName>
</protein>
<dbReference type="AlphaFoldDB" id="X0U910"/>
<reference evidence="1" key="1">
    <citation type="journal article" date="2014" name="Front. Microbiol.">
        <title>High frequency of phylogenetically diverse reductive dehalogenase-homologous genes in deep subseafloor sedimentary metagenomes.</title>
        <authorList>
            <person name="Kawai M."/>
            <person name="Futagami T."/>
            <person name="Toyoda A."/>
            <person name="Takaki Y."/>
            <person name="Nishi S."/>
            <person name="Hori S."/>
            <person name="Arai W."/>
            <person name="Tsubouchi T."/>
            <person name="Morono Y."/>
            <person name="Uchiyama I."/>
            <person name="Ito T."/>
            <person name="Fujiyama A."/>
            <person name="Inagaki F."/>
            <person name="Takami H."/>
        </authorList>
    </citation>
    <scope>NUCLEOTIDE SEQUENCE</scope>
    <source>
        <strain evidence="1">Expedition CK06-06</strain>
    </source>
</reference>
<feature type="non-terminal residue" evidence="1">
    <location>
        <position position="1"/>
    </location>
</feature>
<name>X0U910_9ZZZZ</name>
<dbReference type="EMBL" id="BARS01002406">
    <property type="protein sequence ID" value="GAF84955.1"/>
    <property type="molecule type" value="Genomic_DNA"/>
</dbReference>
<comment type="caution">
    <text evidence="1">The sequence shown here is derived from an EMBL/GenBank/DDBJ whole genome shotgun (WGS) entry which is preliminary data.</text>
</comment>
<sequence>GICRIRPFLNIRDLVANARSQFDGALPEARQILPEVLTIADASQNGRGQLLAKLNQAAATGILPSGFAGFADALIQSFQSPVQDRVGPLTQALQAANNELQNHAAYTAQLNQTAAFLQAIFVTPSAFNPAAIGFLPGDPKLSVGGGATQAGHKPGIMDIASNENSEITFAYDVGKSSTAYAAAAVEFPSGPAALPENIVLSFKGPAGALLKVVFTDADGNQAEFFLELSPDFSNFNLSFSGNHIPPGFDRTQITKMEFMLDQVLAGTKNRRGKLSMRTNGNDFAAVYAGLRAVRYKTKTNASGQLTSFEERVFDQAGNLLYSLKRTGIRRHKLTGEIIAYSDTYKLPDKSSFKGMYKDGLYKLTGNANLPSGKQKIQHYYQLGPEDTFVLDPARTQNQRNGNILMGGFGALTVVGDFQVIRYYTAADKYGNETGFEERIFDQAGNLLYALKRTGIRRDKATGVITRYTDTYKLPDKSSFKGMYKDGLYKLSGNANLPSGKQK</sequence>